<keyword evidence="3" id="KW-1185">Reference proteome</keyword>
<name>A0ABT9AWL0_9ACTN</name>
<dbReference type="Pfam" id="PF01774">
    <property type="entry name" value="UreD"/>
    <property type="match status" value="1"/>
</dbReference>
<keyword evidence="1" id="KW-0143">Chaperone</keyword>
<dbReference type="InterPro" id="IPR002669">
    <property type="entry name" value="UreD"/>
</dbReference>
<dbReference type="RefSeq" id="WP_305026249.1">
    <property type="nucleotide sequence ID" value="NZ_JAUQTA010000001.1"/>
</dbReference>
<proteinExistence type="predicted"/>
<dbReference type="EMBL" id="JAUQTA010000001">
    <property type="protein sequence ID" value="MDO7866831.1"/>
    <property type="molecule type" value="Genomic_DNA"/>
</dbReference>
<dbReference type="Proteomes" id="UP001233314">
    <property type="component" value="Unassembled WGS sequence"/>
</dbReference>
<reference evidence="2 3" key="1">
    <citation type="submission" date="2023-07" db="EMBL/GenBank/DDBJ databases">
        <title>Nocardioides sp. nov WY-20 isolated from soil.</title>
        <authorList>
            <person name="Liu B."/>
            <person name="Wan Y."/>
        </authorList>
    </citation>
    <scope>NUCLEOTIDE SEQUENCE [LARGE SCALE GENOMIC DNA]</scope>
    <source>
        <strain evidence="2 3">WY-20</strain>
    </source>
</reference>
<organism evidence="2 3">
    <name type="scientific">Nocardioides jiangxiensis</name>
    <dbReference type="NCBI Taxonomy" id="3064524"/>
    <lineage>
        <taxon>Bacteria</taxon>
        <taxon>Bacillati</taxon>
        <taxon>Actinomycetota</taxon>
        <taxon>Actinomycetes</taxon>
        <taxon>Propionibacteriales</taxon>
        <taxon>Nocardioidaceae</taxon>
        <taxon>Nocardioides</taxon>
    </lineage>
</organism>
<accession>A0ABT9AWL0</accession>
<sequence length="259" mass="26803">MSTSTEVASSTTVRVELAGDRVRVHLACDAPVGAPQVRPLLLGSDARSARVALVPDGALLLAEDHVRISVEVGPGAALELVEPGGTVAYDMGGGWARWDVSVAVGADASLIWHGEPFVVSGGAGVRRTTRAVVHERAQVAVREVLVLGRHGEASGRLVQTVVCDDPAGRPLLVEGLDVDARRAAALLGGNAVMVSAVVLGAHSCDAGPATVRYDLEAGGHLYRACAGSVHEAIDHALWDQVVRAIRSRTSNSMPTASAR</sequence>
<protein>
    <submittedName>
        <fullName evidence="2">Urease accessory protein UreD</fullName>
    </submittedName>
</protein>
<evidence type="ECO:0000313" key="2">
    <source>
        <dbReference type="EMBL" id="MDO7866831.1"/>
    </source>
</evidence>
<comment type="caution">
    <text evidence="2">The sequence shown here is derived from an EMBL/GenBank/DDBJ whole genome shotgun (WGS) entry which is preliminary data.</text>
</comment>
<evidence type="ECO:0000256" key="1">
    <source>
        <dbReference type="ARBA" id="ARBA00023186"/>
    </source>
</evidence>
<evidence type="ECO:0000313" key="3">
    <source>
        <dbReference type="Proteomes" id="UP001233314"/>
    </source>
</evidence>
<gene>
    <name evidence="2" type="ORF">Q5722_00465</name>
</gene>